<reference evidence="1 2" key="1">
    <citation type="journal article" date="2022" name="bioRxiv">
        <title>The genome of the oomycete Peronosclerospora sorghi, a cosmopolitan pathogen of maize and sorghum, is inflated with dispersed pseudogenes.</title>
        <authorList>
            <person name="Fletcher K."/>
            <person name="Martin F."/>
            <person name="Isakeit T."/>
            <person name="Cavanaugh K."/>
            <person name="Magill C."/>
            <person name="Michelmore R."/>
        </authorList>
    </citation>
    <scope>NUCLEOTIDE SEQUENCE [LARGE SCALE GENOMIC DNA]</scope>
    <source>
        <strain evidence="1">P6</strain>
    </source>
</reference>
<proteinExistence type="predicted"/>
<evidence type="ECO:0000313" key="1">
    <source>
        <dbReference type="EMBL" id="KAI9913325.1"/>
    </source>
</evidence>
<evidence type="ECO:0000313" key="2">
    <source>
        <dbReference type="Proteomes" id="UP001163321"/>
    </source>
</evidence>
<dbReference type="EMBL" id="CM047583">
    <property type="protein sequence ID" value="KAI9913325.1"/>
    <property type="molecule type" value="Genomic_DNA"/>
</dbReference>
<organism evidence="1 2">
    <name type="scientific">Peronosclerospora sorghi</name>
    <dbReference type="NCBI Taxonomy" id="230839"/>
    <lineage>
        <taxon>Eukaryota</taxon>
        <taxon>Sar</taxon>
        <taxon>Stramenopiles</taxon>
        <taxon>Oomycota</taxon>
        <taxon>Peronosporomycetes</taxon>
        <taxon>Peronosporales</taxon>
        <taxon>Peronosporaceae</taxon>
        <taxon>Peronosclerospora</taxon>
    </lineage>
</organism>
<sequence length="466" mass="51565">MNSNGSTFNRNDESSCSAMDGLHQRRLSLSAKWASDESKAIEYLRRQRDVMAWIERVLKRELPSTSLFESLKSGVVLRELMEILFPDASNCMSRISRRYSLRMAPWKERENISVFLRQCKSIGMIDLSLFCTDDLYEGTNMVQVLFCMQHFMMFAEVRAIHPFKPMTMSEPAEFSDQELELAMSKIERTGMALKGLISFDSSVVVPKTITDCEKEASVRGGIYVVSKEESVSNINEGRLEKIKLVGNTEIGNQMSEDKQDANNPLDDVNTELDSGSGASNENEAIQRGDAIAFVEKTSIVVPSAQNQEIKTIIQLVISEMVAQIDKTLTLSMMEQAAPTAAIALKAHLAIPLEEPLPERTALSTVNEKVNVASGSQVKSEVTQVRAACVELECITTTVNEAKVEFDNLVVDLTNIPMKSTEESIIAQSFAEIAEKAVEQQETATPQLPGAGIDQKAMTKCGSCMIM</sequence>
<keyword evidence="2" id="KW-1185">Reference proteome</keyword>
<name>A0ACC0W587_9STRA</name>
<protein>
    <submittedName>
        <fullName evidence="1">Uncharacterized protein</fullName>
    </submittedName>
</protein>
<accession>A0ACC0W587</accession>
<gene>
    <name evidence="1" type="ORF">PsorP6_005867</name>
</gene>
<dbReference type="Proteomes" id="UP001163321">
    <property type="component" value="Chromosome 4"/>
</dbReference>
<comment type="caution">
    <text evidence="1">The sequence shown here is derived from an EMBL/GenBank/DDBJ whole genome shotgun (WGS) entry which is preliminary data.</text>
</comment>